<dbReference type="InterPro" id="IPR037460">
    <property type="entry name" value="SEST-like"/>
</dbReference>
<accession>A0ABW3CQF4</accession>
<dbReference type="CDD" id="cd01823">
    <property type="entry name" value="SEST_like"/>
    <property type="match status" value="1"/>
</dbReference>
<keyword evidence="1" id="KW-0732">Signal</keyword>
<dbReference type="InterPro" id="IPR013830">
    <property type="entry name" value="SGNH_hydro"/>
</dbReference>
<protein>
    <submittedName>
        <fullName evidence="3">SGNH/GDSL hydrolase family protein</fullName>
        <ecNumber evidence="3">3.1.-.-</ecNumber>
    </submittedName>
</protein>
<dbReference type="SUPFAM" id="SSF52266">
    <property type="entry name" value="SGNH hydrolase"/>
    <property type="match status" value="1"/>
</dbReference>
<proteinExistence type="predicted"/>
<evidence type="ECO:0000313" key="4">
    <source>
        <dbReference type="Proteomes" id="UP001597083"/>
    </source>
</evidence>
<dbReference type="Gene3D" id="3.40.50.1110">
    <property type="entry name" value="SGNH hydrolase"/>
    <property type="match status" value="1"/>
</dbReference>
<evidence type="ECO:0000259" key="2">
    <source>
        <dbReference type="Pfam" id="PF13472"/>
    </source>
</evidence>
<dbReference type="GO" id="GO:0016787">
    <property type="term" value="F:hydrolase activity"/>
    <property type="evidence" value="ECO:0007669"/>
    <property type="project" value="UniProtKB-KW"/>
</dbReference>
<organism evidence="3 4">
    <name type="scientific">Actinomadura adrarensis</name>
    <dbReference type="NCBI Taxonomy" id="1819600"/>
    <lineage>
        <taxon>Bacteria</taxon>
        <taxon>Bacillati</taxon>
        <taxon>Actinomycetota</taxon>
        <taxon>Actinomycetes</taxon>
        <taxon>Streptosporangiales</taxon>
        <taxon>Thermomonosporaceae</taxon>
        <taxon>Actinomadura</taxon>
    </lineage>
</organism>
<evidence type="ECO:0000313" key="3">
    <source>
        <dbReference type="EMBL" id="MFD0856769.1"/>
    </source>
</evidence>
<dbReference type="EMBL" id="JBHTIR010004253">
    <property type="protein sequence ID" value="MFD0856769.1"/>
    <property type="molecule type" value="Genomic_DNA"/>
</dbReference>
<feature type="chain" id="PRO_5046597038" evidence="1">
    <location>
        <begin position="30"/>
        <end position="248"/>
    </location>
</feature>
<dbReference type="Pfam" id="PF13472">
    <property type="entry name" value="Lipase_GDSL_2"/>
    <property type="match status" value="1"/>
</dbReference>
<evidence type="ECO:0000256" key="1">
    <source>
        <dbReference type="SAM" id="SignalP"/>
    </source>
</evidence>
<gene>
    <name evidence="3" type="ORF">ACFQ07_31340</name>
</gene>
<keyword evidence="3" id="KW-0378">Hydrolase</keyword>
<dbReference type="EC" id="3.1.-.-" evidence="3"/>
<feature type="domain" description="SGNH hydrolase-type esterase" evidence="2">
    <location>
        <begin position="36"/>
        <end position="248"/>
    </location>
</feature>
<dbReference type="PANTHER" id="PTHR37981">
    <property type="entry name" value="LIPASE 2"/>
    <property type="match status" value="1"/>
</dbReference>
<dbReference type="Proteomes" id="UP001597083">
    <property type="component" value="Unassembled WGS sequence"/>
</dbReference>
<name>A0ABW3CQF4_9ACTN</name>
<feature type="signal peptide" evidence="1">
    <location>
        <begin position="1"/>
        <end position="29"/>
    </location>
</feature>
<feature type="non-terminal residue" evidence="3">
    <location>
        <position position="248"/>
    </location>
</feature>
<comment type="caution">
    <text evidence="3">The sequence shown here is derived from an EMBL/GenBank/DDBJ whole genome shotgun (WGS) entry which is preliminary data.</text>
</comment>
<sequence>MALPRLCAITASAVTITAGCIVGAGTASAATVHYVALGDSYSSGSGAGDYDPDSGSCRRSAKAFPKLWAASRSPGSFKFVACAGATTTKVEGQLGALSRRTTLVSLTVGGNDAGFSRVMVDCILGTTGKCENAVKRSERYMRTTLPGRLDSLYDAIRKKAPSAHVVVLGYPRGYIRNSKGCVGLGQTKRRVLNRASDSLNTAIGKAVAEAGFTFSDVRDEFDGHELCSGDDWLNSVRWPIGDSYHPTA</sequence>
<keyword evidence="4" id="KW-1185">Reference proteome</keyword>
<dbReference type="InterPro" id="IPR036514">
    <property type="entry name" value="SGNH_hydro_sf"/>
</dbReference>
<reference evidence="4" key="1">
    <citation type="journal article" date="2019" name="Int. J. Syst. Evol. Microbiol.">
        <title>The Global Catalogue of Microorganisms (GCM) 10K type strain sequencing project: providing services to taxonomists for standard genome sequencing and annotation.</title>
        <authorList>
            <consortium name="The Broad Institute Genomics Platform"/>
            <consortium name="The Broad Institute Genome Sequencing Center for Infectious Disease"/>
            <person name="Wu L."/>
            <person name="Ma J."/>
        </authorList>
    </citation>
    <scope>NUCLEOTIDE SEQUENCE [LARGE SCALE GENOMIC DNA]</scope>
    <source>
        <strain evidence="4">JCM 31696</strain>
    </source>
</reference>
<dbReference type="PANTHER" id="PTHR37981:SF1">
    <property type="entry name" value="SGNH HYDROLASE-TYPE ESTERASE DOMAIN-CONTAINING PROTEIN"/>
    <property type="match status" value="1"/>
</dbReference>
<dbReference type="PROSITE" id="PS51257">
    <property type="entry name" value="PROKAR_LIPOPROTEIN"/>
    <property type="match status" value="1"/>
</dbReference>